<name>A0A5Q6RZ00_9ACTN</name>
<dbReference type="Gene3D" id="2.120.10.30">
    <property type="entry name" value="TolB, C-terminal domain"/>
    <property type="match status" value="1"/>
</dbReference>
<dbReference type="InterPro" id="IPR012938">
    <property type="entry name" value="Glc/Sorbosone_DH"/>
</dbReference>
<protein>
    <submittedName>
        <fullName evidence="3">PQQ-dependent sugar dehydrogenase</fullName>
    </submittedName>
</protein>
<reference evidence="3 4" key="1">
    <citation type="submission" date="2019-09" db="EMBL/GenBank/DDBJ databases">
        <title>Mumia zhuanghuii sp. nov. isolated from the intestinal contents of plateau pika (Ochotona curzoniae) in the Qinghai-Tibet plateau of China.</title>
        <authorList>
            <person name="Tian Z."/>
        </authorList>
    </citation>
    <scope>NUCLEOTIDE SEQUENCE [LARGE SCALE GENOMIC DNA]</scope>
    <source>
        <strain evidence="4">350</strain>
    </source>
</reference>
<evidence type="ECO:0000313" key="4">
    <source>
        <dbReference type="Proteomes" id="UP000307768"/>
    </source>
</evidence>
<gene>
    <name evidence="3" type="ORF">FE697_006890</name>
</gene>
<evidence type="ECO:0000313" key="3">
    <source>
        <dbReference type="EMBL" id="KAA1423335.1"/>
    </source>
</evidence>
<dbReference type="InterPro" id="IPR011042">
    <property type="entry name" value="6-blade_b-propeller_TolB-like"/>
</dbReference>
<feature type="chain" id="PRO_5039275581" evidence="1">
    <location>
        <begin position="25"/>
        <end position="397"/>
    </location>
</feature>
<dbReference type="PANTHER" id="PTHR19328:SF13">
    <property type="entry name" value="HIPL1 PROTEIN"/>
    <property type="match status" value="1"/>
</dbReference>
<sequence>MATRRATAAGAALLCSALMLPDGAAGASASVTAATATAPAERAAPASVVRAAPLRSTTVLTDLDHPWDIAFISSSQFLFTQRDRRTISLGTVTGGKRVVGRAAGIWAGGETGLMALELAPDFARTRNFYTCHGYRSGATKDVRVARWRLNAARTKARLVKTIVRGLPSTSGRHGGCALVFGSSGALFIGTGDAAVGRNPQRLRSGGGKVLRVNARTGRGLKANPYAGSRYAMKRRVYTYGHRNVQGLARRGSQIWSVEQGSYRDDEVNLLRRTGNYGWNPVPGYNESVPMTDHGLPGKQRAARWRSGDSTLATTGAAWLRGSIWGKRSGRVLAVTTLKAEHLRLLRFTKKGRLTGQSVQLQGRYGRLRAVTVAPGGALYVSTSNGGGTDRIVRVLPG</sequence>
<keyword evidence="1" id="KW-0732">Signal</keyword>
<evidence type="ECO:0000259" key="2">
    <source>
        <dbReference type="Pfam" id="PF07995"/>
    </source>
</evidence>
<accession>A0A5Q6RZ00</accession>
<feature type="domain" description="Glucose/Sorbosone dehydrogenase" evidence="2">
    <location>
        <begin position="63"/>
        <end position="387"/>
    </location>
</feature>
<dbReference type="AlphaFoldDB" id="A0A5Q6RZ00"/>
<dbReference type="OrthoDB" id="9770043at2"/>
<evidence type="ECO:0000256" key="1">
    <source>
        <dbReference type="SAM" id="SignalP"/>
    </source>
</evidence>
<dbReference type="SUPFAM" id="SSF50952">
    <property type="entry name" value="Soluble quinoprotein glucose dehydrogenase"/>
    <property type="match status" value="1"/>
</dbReference>
<dbReference type="Proteomes" id="UP000307768">
    <property type="component" value="Unassembled WGS sequence"/>
</dbReference>
<dbReference type="PANTHER" id="PTHR19328">
    <property type="entry name" value="HEDGEHOG-INTERACTING PROTEIN"/>
    <property type="match status" value="1"/>
</dbReference>
<dbReference type="Pfam" id="PF07995">
    <property type="entry name" value="GSDH"/>
    <property type="match status" value="1"/>
</dbReference>
<proteinExistence type="predicted"/>
<dbReference type="EMBL" id="VDFQ02000002">
    <property type="protein sequence ID" value="KAA1423335.1"/>
    <property type="molecule type" value="Genomic_DNA"/>
</dbReference>
<dbReference type="InterPro" id="IPR011041">
    <property type="entry name" value="Quinoprot_gluc/sorb_DH_b-prop"/>
</dbReference>
<dbReference type="RefSeq" id="WP_149768854.1">
    <property type="nucleotide sequence ID" value="NZ_VDFQ02000002.1"/>
</dbReference>
<comment type="caution">
    <text evidence="3">The sequence shown here is derived from an EMBL/GenBank/DDBJ whole genome shotgun (WGS) entry which is preliminary data.</text>
</comment>
<feature type="signal peptide" evidence="1">
    <location>
        <begin position="1"/>
        <end position="24"/>
    </location>
</feature>
<organism evidence="3 4">
    <name type="scientific">Mumia zhuanghuii</name>
    <dbReference type="NCBI Taxonomy" id="2585211"/>
    <lineage>
        <taxon>Bacteria</taxon>
        <taxon>Bacillati</taxon>
        <taxon>Actinomycetota</taxon>
        <taxon>Actinomycetes</taxon>
        <taxon>Propionibacteriales</taxon>
        <taxon>Nocardioidaceae</taxon>
        <taxon>Mumia</taxon>
    </lineage>
</organism>